<dbReference type="AlphaFoldDB" id="C0EL38"/>
<dbReference type="GO" id="GO:0008757">
    <property type="term" value="F:S-adenosylmethionine-dependent methyltransferase activity"/>
    <property type="evidence" value="ECO:0007669"/>
    <property type="project" value="InterPro"/>
</dbReference>
<dbReference type="InterPro" id="IPR029063">
    <property type="entry name" value="SAM-dependent_MTases_sf"/>
</dbReference>
<gene>
    <name evidence="2" type="ORF">NEIFLAOT_00643</name>
</gene>
<evidence type="ECO:0000259" key="1">
    <source>
        <dbReference type="Pfam" id="PF08241"/>
    </source>
</evidence>
<name>C0EL38_NEIFL</name>
<dbReference type="eggNOG" id="COG2226">
    <property type="taxonomic scope" value="Bacteria"/>
</dbReference>
<dbReference type="Gene3D" id="3.40.50.150">
    <property type="entry name" value="Vaccinia Virus protein VP39"/>
    <property type="match status" value="1"/>
</dbReference>
<dbReference type="SUPFAM" id="SSF53335">
    <property type="entry name" value="S-adenosyl-L-methionine-dependent methyltransferases"/>
    <property type="match status" value="1"/>
</dbReference>
<reference evidence="2 3" key="1">
    <citation type="submission" date="2009-01" db="EMBL/GenBank/DDBJ databases">
        <authorList>
            <person name="Fulton L."/>
            <person name="Clifton S."/>
            <person name="Chinwalla A.T."/>
            <person name="Mitreva M."/>
            <person name="Sodergren E."/>
            <person name="Weinstock G."/>
            <person name="Clifton S."/>
            <person name="Dooling D.J."/>
            <person name="Fulton B."/>
            <person name="Minx P."/>
            <person name="Pepin K.H."/>
            <person name="Johnson M."/>
            <person name="Bhonagiri V."/>
            <person name="Nash W.E."/>
            <person name="Mardis E.R."/>
            <person name="Wilson R.K."/>
        </authorList>
    </citation>
    <scope>NUCLEOTIDE SEQUENCE [LARGE SCALE GENOMIC DNA]</scope>
    <source>
        <strain evidence="2 3">NRL30031/H210</strain>
    </source>
</reference>
<accession>C0EL38</accession>
<dbReference type="Pfam" id="PF08241">
    <property type="entry name" value="Methyltransf_11"/>
    <property type="match status" value="1"/>
</dbReference>
<dbReference type="Proteomes" id="UP000004457">
    <property type="component" value="Unassembled WGS sequence"/>
</dbReference>
<feature type="domain" description="Methyltransferase type 11" evidence="1">
    <location>
        <begin position="61"/>
        <end position="108"/>
    </location>
</feature>
<dbReference type="InterPro" id="IPR013216">
    <property type="entry name" value="Methyltransf_11"/>
</dbReference>
<evidence type="ECO:0000313" key="2">
    <source>
        <dbReference type="EMBL" id="EEG34258.1"/>
    </source>
</evidence>
<proteinExistence type="predicted"/>
<dbReference type="EMBL" id="ACEN01000016">
    <property type="protein sequence ID" value="EEG34258.1"/>
    <property type="molecule type" value="Genomic_DNA"/>
</dbReference>
<comment type="caution">
    <text evidence="2">The sequence shown here is derived from an EMBL/GenBank/DDBJ whole genome shotgun (WGS) entry which is preliminary data.</text>
</comment>
<organism evidence="2 3">
    <name type="scientific">Neisseria flavescens NRL30031/H210</name>
    <dbReference type="NCBI Taxonomy" id="546264"/>
    <lineage>
        <taxon>Bacteria</taxon>
        <taxon>Pseudomonadati</taxon>
        <taxon>Pseudomonadota</taxon>
        <taxon>Betaproteobacteria</taxon>
        <taxon>Neisseriales</taxon>
        <taxon>Neisseriaceae</taxon>
        <taxon>Neisseria</taxon>
    </lineage>
</organism>
<evidence type="ECO:0000313" key="3">
    <source>
        <dbReference type="Proteomes" id="UP000004457"/>
    </source>
</evidence>
<sequence>MHRGVFNGSFFMQTPMGQYLAQKEADFFRRHLQYLNGQVAVQLGGIWQRPSENMIMVPRDVRMDAEMLAFETHSVDVLLMPHLLEISSADLVLQEAFRILKPEGRLILTGFNPKSLWGLSSWFDGKRLPMKSQCLALAELKRKTVAIGFEMEYGQFMDYLPAVNSPSALRFWQFMEKAGDRWWPQCAAVYGVVLTKHLIGVHPLPELESAFDGNTVALSTARLAE</sequence>
<protein>
    <recommendedName>
        <fullName evidence="1">Methyltransferase type 11 domain-containing protein</fullName>
    </recommendedName>
</protein>
<keyword evidence="3" id="KW-1185">Reference proteome</keyword>
<dbReference type="RefSeq" id="WP_004464212.1">
    <property type="nucleotide sequence ID" value="NZ_ACEN01000016.1"/>
</dbReference>